<evidence type="ECO:0008006" key="3">
    <source>
        <dbReference type="Google" id="ProtNLM"/>
    </source>
</evidence>
<dbReference type="PANTHER" id="PTHR14969:SF27">
    <property type="entry name" value="SI:CH211-212G7.6"/>
    <property type="match status" value="1"/>
</dbReference>
<name>A0ABD0NSW1_CIRMR</name>
<dbReference type="Proteomes" id="UP001529510">
    <property type="component" value="Unassembled WGS sequence"/>
</dbReference>
<dbReference type="AlphaFoldDB" id="A0ABD0NSW1"/>
<gene>
    <name evidence="1" type="ORF">M9458_040088</name>
</gene>
<evidence type="ECO:0000313" key="1">
    <source>
        <dbReference type="EMBL" id="KAL0164335.1"/>
    </source>
</evidence>
<dbReference type="EMBL" id="JAMKFB020000020">
    <property type="protein sequence ID" value="KAL0164335.1"/>
    <property type="molecule type" value="Genomic_DNA"/>
</dbReference>
<proteinExistence type="predicted"/>
<accession>A0ABD0NSW1</accession>
<comment type="caution">
    <text evidence="1">The sequence shown here is derived from an EMBL/GenBank/DDBJ whole genome shotgun (WGS) entry which is preliminary data.</text>
</comment>
<protein>
    <recommendedName>
        <fullName evidence="3">Sphingosine-1-phosphate phosphatase 1</fullName>
    </recommendedName>
</protein>
<sequence>MASDALHKFVCLCRYLQDPCHVARFQQLCGVRGTFNKKPTEVDESNEKLGVNGACVGQCQASGDSAHGLPGQRLRKSLNAAGDAEQDECSDAFLNGPSGQDAERDSKGIVKPLRRNSLTGDVGQEFIIENKFLFYLFTIGTELGNEMFFIVFFPFLMWNVDPYVSRQLIVVWAWVLFLGQSTKDLVRWTRPASPPVVKVEVFYNTEYSMPSTHAMSGTALPFSLFLLTCSRWQ</sequence>
<evidence type="ECO:0000313" key="2">
    <source>
        <dbReference type="Proteomes" id="UP001529510"/>
    </source>
</evidence>
<dbReference type="CDD" id="cd03388">
    <property type="entry name" value="PAP2_SPPase1"/>
    <property type="match status" value="1"/>
</dbReference>
<feature type="non-terminal residue" evidence="1">
    <location>
        <position position="233"/>
    </location>
</feature>
<dbReference type="SUPFAM" id="SSF48317">
    <property type="entry name" value="Acid phosphatase/Vanadium-dependent haloperoxidase"/>
    <property type="match status" value="1"/>
</dbReference>
<reference evidence="1 2" key="1">
    <citation type="submission" date="2024-05" db="EMBL/GenBank/DDBJ databases">
        <title>Genome sequencing and assembly of Indian major carp, Cirrhinus mrigala (Hamilton, 1822).</title>
        <authorList>
            <person name="Mohindra V."/>
            <person name="Chowdhury L.M."/>
            <person name="Lal K."/>
            <person name="Jena J.K."/>
        </authorList>
    </citation>
    <scope>NUCLEOTIDE SEQUENCE [LARGE SCALE GENOMIC DNA]</scope>
    <source>
        <strain evidence="1">CM1030</strain>
        <tissue evidence="1">Blood</tissue>
    </source>
</reference>
<keyword evidence="2" id="KW-1185">Reference proteome</keyword>
<organism evidence="1 2">
    <name type="scientific">Cirrhinus mrigala</name>
    <name type="common">Mrigala</name>
    <dbReference type="NCBI Taxonomy" id="683832"/>
    <lineage>
        <taxon>Eukaryota</taxon>
        <taxon>Metazoa</taxon>
        <taxon>Chordata</taxon>
        <taxon>Craniata</taxon>
        <taxon>Vertebrata</taxon>
        <taxon>Euteleostomi</taxon>
        <taxon>Actinopterygii</taxon>
        <taxon>Neopterygii</taxon>
        <taxon>Teleostei</taxon>
        <taxon>Ostariophysi</taxon>
        <taxon>Cypriniformes</taxon>
        <taxon>Cyprinidae</taxon>
        <taxon>Labeoninae</taxon>
        <taxon>Labeonini</taxon>
        <taxon>Cirrhinus</taxon>
    </lineage>
</organism>
<dbReference type="InterPro" id="IPR036938">
    <property type="entry name" value="PAP2/HPO_sf"/>
</dbReference>
<dbReference type="PANTHER" id="PTHR14969">
    <property type="entry name" value="SPHINGOSINE-1-PHOSPHATE PHOSPHOHYDROLASE"/>
    <property type="match status" value="1"/>
</dbReference>